<dbReference type="Proteomes" id="UP000053097">
    <property type="component" value="Unassembled WGS sequence"/>
</dbReference>
<dbReference type="AlphaFoldDB" id="A0A026WYK7"/>
<evidence type="ECO:0000313" key="2">
    <source>
        <dbReference type="Proteomes" id="UP000053097"/>
    </source>
</evidence>
<organism evidence="1 2">
    <name type="scientific">Ooceraea biroi</name>
    <name type="common">Clonal raider ant</name>
    <name type="synonym">Cerapachys biroi</name>
    <dbReference type="NCBI Taxonomy" id="2015173"/>
    <lineage>
        <taxon>Eukaryota</taxon>
        <taxon>Metazoa</taxon>
        <taxon>Ecdysozoa</taxon>
        <taxon>Arthropoda</taxon>
        <taxon>Hexapoda</taxon>
        <taxon>Insecta</taxon>
        <taxon>Pterygota</taxon>
        <taxon>Neoptera</taxon>
        <taxon>Endopterygota</taxon>
        <taxon>Hymenoptera</taxon>
        <taxon>Apocrita</taxon>
        <taxon>Aculeata</taxon>
        <taxon>Formicoidea</taxon>
        <taxon>Formicidae</taxon>
        <taxon>Dorylinae</taxon>
        <taxon>Ooceraea</taxon>
    </lineage>
</organism>
<keyword evidence="2" id="KW-1185">Reference proteome</keyword>
<evidence type="ECO:0000313" key="1">
    <source>
        <dbReference type="EMBL" id="EZA60933.1"/>
    </source>
</evidence>
<dbReference type="EMBL" id="KK107064">
    <property type="protein sequence ID" value="EZA60933.1"/>
    <property type="molecule type" value="Genomic_DNA"/>
</dbReference>
<name>A0A026WYK7_OOCBI</name>
<sequence>LLLRRAGGSGVAARLLVEDTTSMQLRLALSWFSGTYRSSSLHRQHAVHPPVLSRG</sequence>
<reference evidence="1 2" key="1">
    <citation type="journal article" date="2014" name="Curr. Biol.">
        <title>The genome of the clonal raider ant Cerapachys biroi.</title>
        <authorList>
            <person name="Oxley P.R."/>
            <person name="Ji L."/>
            <person name="Fetter-Pruneda I."/>
            <person name="McKenzie S.K."/>
            <person name="Li C."/>
            <person name="Hu H."/>
            <person name="Zhang G."/>
            <person name="Kronauer D.J."/>
        </authorList>
    </citation>
    <scope>NUCLEOTIDE SEQUENCE [LARGE SCALE GENOMIC DNA]</scope>
</reference>
<accession>A0A026WYK7</accession>
<protein>
    <submittedName>
        <fullName evidence="1">Uncharacterized protein</fullName>
    </submittedName>
</protein>
<gene>
    <name evidence="1" type="ORF">X777_13135</name>
</gene>
<feature type="non-terminal residue" evidence="1">
    <location>
        <position position="1"/>
    </location>
</feature>
<proteinExistence type="predicted"/>